<evidence type="ECO:0000313" key="1">
    <source>
        <dbReference type="EMBL" id="PEN08357.1"/>
    </source>
</evidence>
<accession>A0A2H3NUV5</accession>
<dbReference type="AlphaFoldDB" id="A0A2H3NUV5"/>
<dbReference type="Proteomes" id="UP000221024">
    <property type="component" value="Unassembled WGS sequence"/>
</dbReference>
<proteinExistence type="predicted"/>
<protein>
    <recommendedName>
        <fullName evidence="3">DUF4189 domain-containing protein</fullName>
    </recommendedName>
</protein>
<organism evidence="1 2">
    <name type="scientific">Longimonas halophila</name>
    <dbReference type="NCBI Taxonomy" id="1469170"/>
    <lineage>
        <taxon>Bacteria</taxon>
        <taxon>Pseudomonadati</taxon>
        <taxon>Rhodothermota</taxon>
        <taxon>Rhodothermia</taxon>
        <taxon>Rhodothermales</taxon>
        <taxon>Salisaetaceae</taxon>
        <taxon>Longimonas</taxon>
    </lineage>
</organism>
<dbReference type="RefSeq" id="WP_098061396.1">
    <property type="nucleotide sequence ID" value="NZ_PDEP01000003.1"/>
</dbReference>
<comment type="caution">
    <text evidence="1">The sequence shown here is derived from an EMBL/GenBank/DDBJ whole genome shotgun (WGS) entry which is preliminary data.</text>
</comment>
<evidence type="ECO:0000313" key="2">
    <source>
        <dbReference type="Proteomes" id="UP000221024"/>
    </source>
</evidence>
<keyword evidence="2" id="KW-1185">Reference proteome</keyword>
<sequence>MKTMSHSFPLYTLLLIGLSLAGTGCTTLPSFESLDPDAYQAYMEAQTEKVLMVSRKAGSRAYVYGYGSGHSTQEEALEAARLQCETRREIYRLENACEVYMINNERVAEDD</sequence>
<gene>
    <name evidence="1" type="ORF">CRI93_04375</name>
</gene>
<dbReference type="EMBL" id="PDEP01000003">
    <property type="protein sequence ID" value="PEN08357.1"/>
    <property type="molecule type" value="Genomic_DNA"/>
</dbReference>
<evidence type="ECO:0008006" key="3">
    <source>
        <dbReference type="Google" id="ProtNLM"/>
    </source>
</evidence>
<reference evidence="1 2" key="1">
    <citation type="submission" date="2017-10" db="EMBL/GenBank/DDBJ databases">
        <title>Draft genome of Longimonas halophila.</title>
        <authorList>
            <person name="Goh K.M."/>
            <person name="Shamsir M.S."/>
            <person name="Lim S.W."/>
        </authorList>
    </citation>
    <scope>NUCLEOTIDE SEQUENCE [LARGE SCALE GENOMIC DNA]</scope>
    <source>
        <strain evidence="1 2">KCTC 42399</strain>
    </source>
</reference>
<name>A0A2H3NUV5_9BACT</name>
<dbReference type="PROSITE" id="PS51257">
    <property type="entry name" value="PROKAR_LIPOPROTEIN"/>
    <property type="match status" value="1"/>
</dbReference>